<dbReference type="Pfam" id="PF00858">
    <property type="entry name" value="ASC"/>
    <property type="match status" value="1"/>
</dbReference>
<dbReference type="GO" id="GO:0005886">
    <property type="term" value="C:plasma membrane"/>
    <property type="evidence" value="ECO:0007669"/>
    <property type="project" value="TreeGrafter"/>
</dbReference>
<evidence type="ECO:0000256" key="3">
    <source>
        <dbReference type="ARBA" id="ARBA00022461"/>
    </source>
</evidence>
<comment type="similarity">
    <text evidence="11">Belongs to the amiloride-sensitive sodium channel (TC 1.A.6) family.</text>
</comment>
<protein>
    <submittedName>
        <fullName evidence="14">Acid-sensing ion channel 1</fullName>
    </submittedName>
</protein>
<keyword evidence="9 11" id="KW-0739">Sodium transport</keyword>
<keyword evidence="3 11" id="KW-0894">Sodium channel</keyword>
<keyword evidence="8 12" id="KW-0472">Membrane</keyword>
<sequence length="611" mass="72335">MLPNSLDDILERTQMNGINTTNNNNHNDNNNINQFNNEHPFHIGITRLLNHSTIHGLSHISTATNHITRLIWFTLWFLSIIGFLINLSYIIEHYLSHPILTTYINDYEPFQWPDIILCNPMAPYNVYTKDKYQLWNDYVQLARNLSIRLPKDLFIHIDELDTNEIMIQSLIHSTISYWQFNIGNVEDMFQFIAMDNGYEGIRLSIGLDNNLVMVPMPLSRYFYTQILQKRYNIPCFNFQISRYLNQTIYQRIEKLVFGIKFNYQNYLIINSSYTSHQIDLYITLPNHFPNINSIELIPGYIHHIKLEMLRIKRIKHHPHYHPYHPHHHHSYQSLCNDKKFSTILYDGDFIHKRLIYGSNELCHRILSQYLYLNECHCYNPFLPLGYYGNNNNDNQTNEKPILCLNMSIFNEKQLINNIDCMYRVYQKYNNDNLYMSLMEAKQCDVYGDLPYCDDIYYQHLGINRIIMNELWSNTYNEARISFLMNTFYHVFTNTTTTTTTTTTDNTTYNTTNDNTDKTTDNIISSQNLSTKTILSELRNNFGLLTIERNSPHGRLIREEQEYSLAQLLSDIGGNMGLWIGISVIGLFEFIELISFILYTLFNYIMKLCRKN</sequence>
<feature type="transmembrane region" description="Helical" evidence="12">
    <location>
        <begin position="70"/>
        <end position="91"/>
    </location>
</feature>
<keyword evidence="5 12" id="KW-1133">Transmembrane helix</keyword>
<dbReference type="InParanoid" id="A0A5K4FE55"/>
<evidence type="ECO:0000256" key="7">
    <source>
        <dbReference type="ARBA" id="ARBA00023065"/>
    </source>
</evidence>
<dbReference type="PANTHER" id="PTHR11690">
    <property type="entry name" value="AMILORIDE-SENSITIVE SODIUM CHANNEL-RELATED"/>
    <property type="match status" value="1"/>
</dbReference>
<keyword evidence="4 11" id="KW-0812">Transmembrane</keyword>
<reference evidence="13" key="1">
    <citation type="journal article" date="2012" name="PLoS Negl. Trop. Dis.">
        <title>A systematically improved high quality genome and transcriptome of the human blood fluke Schistosoma mansoni.</title>
        <authorList>
            <person name="Protasio A.V."/>
            <person name="Tsai I.J."/>
            <person name="Babbage A."/>
            <person name="Nichol S."/>
            <person name="Hunt M."/>
            <person name="Aslett M.A."/>
            <person name="De Silva N."/>
            <person name="Velarde G.S."/>
            <person name="Anderson T.J."/>
            <person name="Clark R.C."/>
            <person name="Davidson C."/>
            <person name="Dillon G.P."/>
            <person name="Holroyd N.E."/>
            <person name="LoVerde P.T."/>
            <person name="Lloyd C."/>
            <person name="McQuillan J."/>
            <person name="Oliveira G."/>
            <person name="Otto T.D."/>
            <person name="Parker-Manuel S.J."/>
            <person name="Quail M.A."/>
            <person name="Wilson R.A."/>
            <person name="Zerlotini A."/>
            <person name="Dunne D.W."/>
            <person name="Berriman M."/>
        </authorList>
    </citation>
    <scope>NUCLEOTIDE SEQUENCE [LARGE SCALE GENOMIC DNA]</scope>
    <source>
        <strain evidence="13">Puerto Rican</strain>
    </source>
</reference>
<reference evidence="14" key="2">
    <citation type="submission" date="2019-11" db="UniProtKB">
        <authorList>
            <consortium name="WormBaseParasite"/>
        </authorList>
    </citation>
    <scope>IDENTIFICATION</scope>
    <source>
        <strain evidence="14">Puerto Rican</strain>
    </source>
</reference>
<evidence type="ECO:0000256" key="5">
    <source>
        <dbReference type="ARBA" id="ARBA00022989"/>
    </source>
</evidence>
<dbReference type="Proteomes" id="UP000008854">
    <property type="component" value="Unassembled WGS sequence"/>
</dbReference>
<dbReference type="AlphaFoldDB" id="A0A5K4FE55"/>
<keyword evidence="13" id="KW-1185">Reference proteome</keyword>
<dbReference type="Gene3D" id="1.10.287.770">
    <property type="entry name" value="YojJ-like"/>
    <property type="match status" value="1"/>
</dbReference>
<evidence type="ECO:0000313" key="13">
    <source>
        <dbReference type="Proteomes" id="UP000008854"/>
    </source>
</evidence>
<comment type="subcellular location">
    <subcellularLocation>
        <location evidence="1">Membrane</location>
        <topology evidence="1">Multi-pass membrane protein</topology>
    </subcellularLocation>
</comment>
<dbReference type="PANTHER" id="PTHR11690:SF248">
    <property type="entry name" value="PICKPOCKET 17, ISOFORM A"/>
    <property type="match status" value="1"/>
</dbReference>
<evidence type="ECO:0000256" key="9">
    <source>
        <dbReference type="ARBA" id="ARBA00023201"/>
    </source>
</evidence>
<dbReference type="InterPro" id="IPR001873">
    <property type="entry name" value="ENaC"/>
</dbReference>
<dbReference type="GO" id="GO:0015280">
    <property type="term" value="F:ligand-gated sodium channel activity"/>
    <property type="evidence" value="ECO:0007669"/>
    <property type="project" value="TreeGrafter"/>
</dbReference>
<evidence type="ECO:0000256" key="2">
    <source>
        <dbReference type="ARBA" id="ARBA00022448"/>
    </source>
</evidence>
<keyword evidence="6" id="KW-0915">Sodium</keyword>
<evidence type="ECO:0000256" key="6">
    <source>
        <dbReference type="ARBA" id="ARBA00023053"/>
    </source>
</evidence>
<feature type="transmembrane region" description="Helical" evidence="12">
    <location>
        <begin position="575"/>
        <end position="601"/>
    </location>
</feature>
<keyword evidence="2 11" id="KW-0813">Transport</keyword>
<evidence type="ECO:0000256" key="12">
    <source>
        <dbReference type="SAM" id="Phobius"/>
    </source>
</evidence>
<proteinExistence type="inferred from homology"/>
<organism evidence="13 14">
    <name type="scientific">Schistosoma mansoni</name>
    <name type="common">Blood fluke</name>
    <dbReference type="NCBI Taxonomy" id="6183"/>
    <lineage>
        <taxon>Eukaryota</taxon>
        <taxon>Metazoa</taxon>
        <taxon>Spiralia</taxon>
        <taxon>Lophotrochozoa</taxon>
        <taxon>Platyhelminthes</taxon>
        <taxon>Trematoda</taxon>
        <taxon>Digenea</taxon>
        <taxon>Strigeidida</taxon>
        <taxon>Schistosomatoidea</taxon>
        <taxon>Schistosomatidae</taxon>
        <taxon>Schistosoma</taxon>
    </lineage>
</organism>
<evidence type="ECO:0000313" key="14">
    <source>
        <dbReference type="WBParaSite" id="Smp_346800.1"/>
    </source>
</evidence>
<accession>A0A5K4FE55</accession>
<dbReference type="WBParaSite" id="Smp_346800.1">
    <property type="protein sequence ID" value="Smp_346800.1"/>
    <property type="gene ID" value="Smp_346800"/>
</dbReference>
<evidence type="ECO:0000256" key="4">
    <source>
        <dbReference type="ARBA" id="ARBA00022692"/>
    </source>
</evidence>
<dbReference type="STRING" id="6183.A0A5K4FE55"/>
<evidence type="ECO:0000256" key="1">
    <source>
        <dbReference type="ARBA" id="ARBA00004141"/>
    </source>
</evidence>
<keyword evidence="7 11" id="KW-0406">Ion transport</keyword>
<keyword evidence="10 11" id="KW-0407">Ion channel</keyword>
<evidence type="ECO:0000256" key="10">
    <source>
        <dbReference type="ARBA" id="ARBA00023303"/>
    </source>
</evidence>
<name>A0A5K4FE55_SCHMA</name>
<evidence type="ECO:0000256" key="11">
    <source>
        <dbReference type="RuleBase" id="RU000679"/>
    </source>
</evidence>
<evidence type="ECO:0000256" key="8">
    <source>
        <dbReference type="ARBA" id="ARBA00023136"/>
    </source>
</evidence>